<dbReference type="Gene3D" id="3.40.50.150">
    <property type="entry name" value="Vaccinia Virus protein VP39"/>
    <property type="match status" value="1"/>
</dbReference>
<reference evidence="8" key="1">
    <citation type="submission" date="2003-08" db="EMBL/GenBank/DDBJ databases">
        <title>Method for cloning and expression of BseRI restriction endonuclease and BseRI methylase in E. coli.</title>
        <authorList>
            <person name="Xu S.-Y."/>
            <person name="Maunus R."/>
            <person name="Benner J."/>
        </authorList>
    </citation>
    <scope>NUCLEOTIDE SEQUENCE</scope>
    <source>
        <strain evidence="8">R</strain>
    </source>
</reference>
<dbReference type="InterPro" id="IPR011639">
    <property type="entry name" value="MethylTrfase_TaqI-like_dom"/>
</dbReference>
<dbReference type="AlphaFoldDB" id="Q6UQ57"/>
<dbReference type="GO" id="GO:0003676">
    <property type="term" value="F:nucleic acid binding"/>
    <property type="evidence" value="ECO:0007669"/>
    <property type="project" value="InterPro"/>
</dbReference>
<dbReference type="PRINTS" id="PR00507">
    <property type="entry name" value="N12N6MTFRASE"/>
</dbReference>
<accession>Q6UQ57</accession>
<dbReference type="Pfam" id="PF07669">
    <property type="entry name" value="Eco57I"/>
    <property type="match status" value="1"/>
</dbReference>
<sequence>MNNSEKQVELARECIIASLGLIRGGKVEDVIRHSFTSYLRTMFPDEPSWIKQHIEGSESAVKFSKEGKLRTGFVDNLVDLTAIEYESNITNKTKFENGYGQVKDYCASLLNKGYDSELILGVLSDTVRWKAYKIKTIVTPANRKFGRDDIELDEIESIDLSLADNLAGKRLIDFLNTYLGRLGSRPLTASSLANDLGFDSHFCSRHISSLRELVNNAFTQRPEYGEMITNLWCRFVSYLRDKNSVAEFDREMYSDELYILTLAKLVCANIIENRALRSDRDEISAIMQGDFFKVRGIMNLVEYDYFGWLNEGEFLEKIIPVAQEMQEDLMAYNFSAPPADDLFGQIMAQLASRSQRILLGQEWTPKWLASSIVKQVLEKLPVEEFPKLVDMCCGSGALIVEAIEQSKAMIKRNKITSQSSIGLDPTNGSSGMLIKSIEATQCLNEIEIDQAEIELLTQAITGFDIDPLAVMLSKISWLLAARDWLEPFGSFEVTIPVYHADSLFAITPLSDVIGEEEQEDCYQLQIAEDLIKLPKFLISPQFLNYFDTLIDFGYNIAITIGMIEDRELESFVSATLNDSELEVDSAMIVSTKRFLSSFISTVSRLHSEGRNGIWAFILRNSYRPGLVAGQFNGLVSNPPWLALSKIENNPYQQVLKKKAERFGIKPPGPAFLHIEMATTFLLHAVDRYLKSGAVVGCITPETVLNGYNHEPFRQLAFSKTANPVNFELNEIWKLEENTFKNKGIVLFGTKSNSSPVLPNPIPGAVVGKNSLSITSFFMNTQGKRSALSDNQTNRDNKASLSPGSFKQGADIMPRRLLFHEITPIKSAKGIQQVSVKPIEVGVSPLSFIVKDAKKLSDFRINPTVLPSDLFYDVLTSNMLTPFNIVSPVKALLPIRRGSNDKWEPLTEGSLIAKGQRVNLAFKQIFSAMGNKADINTLWNQINTRGKLAQQVIQPGGYLLFTGTSGEKVCSAFLDTQKIDIERLIIDQTLNWATVETLDEACYITGLFNSEAINLMIKDFQPEGAFGGRHIHSLPFRVTPRFDSTQPAHQEVVEKTKFLIMEFQGLKHSDPTIEENLLNPNFSTLARRRKLIKDLIKSLPGYADYELACRNLYGV</sequence>
<evidence type="ECO:0000256" key="2">
    <source>
        <dbReference type="ARBA" id="ARBA00022603"/>
    </source>
</evidence>
<feature type="domain" description="Type II methyltransferase M.TaqI-like" evidence="7">
    <location>
        <begin position="459"/>
        <end position="717"/>
    </location>
</feature>
<dbReference type="BRENDA" id="3.1.21.4">
    <property type="organism ID" value="16468"/>
</dbReference>
<keyword evidence="8" id="KW-0255">Endonuclease</keyword>
<protein>
    <recommendedName>
        <fullName evidence="1">site-specific DNA-methyltransferase (adenine-specific)</fullName>
        <ecNumber evidence="1">2.1.1.72</ecNumber>
    </recommendedName>
</protein>
<dbReference type="InterPro" id="IPR050953">
    <property type="entry name" value="N4_N6_ade-DNA_methylase"/>
</dbReference>
<dbReference type="GO" id="GO:0009007">
    <property type="term" value="F:site-specific DNA-methyltransferase (adenine-specific) activity"/>
    <property type="evidence" value="ECO:0007669"/>
    <property type="project" value="UniProtKB-EC"/>
</dbReference>
<dbReference type="PANTHER" id="PTHR33841:SF1">
    <property type="entry name" value="DNA METHYLTRANSFERASE A"/>
    <property type="match status" value="1"/>
</dbReference>
<keyword evidence="8" id="KW-0378">Hydrolase</keyword>
<keyword evidence="2" id="KW-0489">Methyltransferase</keyword>
<dbReference type="GO" id="GO:0032259">
    <property type="term" value="P:methylation"/>
    <property type="evidence" value="ECO:0007669"/>
    <property type="project" value="UniProtKB-KW"/>
</dbReference>
<proteinExistence type="predicted"/>
<gene>
    <name evidence="8" type="primary">bseRIR</name>
</gene>
<dbReference type="PROSITE" id="PS00092">
    <property type="entry name" value="N6_MTASE"/>
    <property type="match status" value="1"/>
</dbReference>
<dbReference type="InterPro" id="IPR002052">
    <property type="entry name" value="DNA_methylase_N6_adenine_CS"/>
</dbReference>
<evidence type="ECO:0000256" key="3">
    <source>
        <dbReference type="ARBA" id="ARBA00022679"/>
    </source>
</evidence>
<dbReference type="EC" id="2.1.1.72" evidence="1"/>
<feature type="region of interest" description="Disordered" evidence="6">
    <location>
        <begin position="784"/>
        <end position="804"/>
    </location>
</feature>
<evidence type="ECO:0000256" key="5">
    <source>
        <dbReference type="ARBA" id="ARBA00047942"/>
    </source>
</evidence>
<evidence type="ECO:0000256" key="1">
    <source>
        <dbReference type="ARBA" id="ARBA00011900"/>
    </source>
</evidence>
<evidence type="ECO:0000259" key="7">
    <source>
        <dbReference type="Pfam" id="PF07669"/>
    </source>
</evidence>
<organism evidence="8">
    <name type="scientific">Bacillus sp. R</name>
    <dbReference type="NCBI Taxonomy" id="243902"/>
    <lineage>
        <taxon>Bacteria</taxon>
        <taxon>Bacillati</taxon>
        <taxon>Bacillota</taxon>
        <taxon>Bacilli</taxon>
        <taxon>Bacillales</taxon>
        <taxon>Bacillaceae</taxon>
        <taxon>Bacillus</taxon>
    </lineage>
</organism>
<keyword evidence="4" id="KW-0949">S-adenosyl-L-methionine</keyword>
<dbReference type="SUPFAM" id="SSF53335">
    <property type="entry name" value="S-adenosyl-L-methionine-dependent methyltransferases"/>
    <property type="match status" value="1"/>
</dbReference>
<evidence type="ECO:0000256" key="4">
    <source>
        <dbReference type="ARBA" id="ARBA00022691"/>
    </source>
</evidence>
<evidence type="ECO:0000256" key="6">
    <source>
        <dbReference type="SAM" id="MobiDB-lite"/>
    </source>
</evidence>
<comment type="catalytic activity">
    <reaction evidence="5">
        <text>a 2'-deoxyadenosine in DNA + S-adenosyl-L-methionine = an N(6)-methyl-2'-deoxyadenosine in DNA + S-adenosyl-L-homocysteine + H(+)</text>
        <dbReference type="Rhea" id="RHEA:15197"/>
        <dbReference type="Rhea" id="RHEA-COMP:12418"/>
        <dbReference type="Rhea" id="RHEA-COMP:12419"/>
        <dbReference type="ChEBI" id="CHEBI:15378"/>
        <dbReference type="ChEBI" id="CHEBI:57856"/>
        <dbReference type="ChEBI" id="CHEBI:59789"/>
        <dbReference type="ChEBI" id="CHEBI:90615"/>
        <dbReference type="ChEBI" id="CHEBI:90616"/>
        <dbReference type="EC" id="2.1.1.72"/>
    </reaction>
</comment>
<keyword evidence="3" id="KW-0808">Transferase</keyword>
<dbReference type="GO" id="GO:0004519">
    <property type="term" value="F:endonuclease activity"/>
    <property type="evidence" value="ECO:0007669"/>
    <property type="project" value="UniProtKB-KW"/>
</dbReference>
<dbReference type="PANTHER" id="PTHR33841">
    <property type="entry name" value="DNA METHYLTRANSFERASE YEEA-RELATED"/>
    <property type="match status" value="1"/>
</dbReference>
<evidence type="ECO:0000313" key="8">
    <source>
        <dbReference type="EMBL" id="AAQ72370.1"/>
    </source>
</evidence>
<keyword evidence="8" id="KW-0540">Nuclease</keyword>
<dbReference type="InterPro" id="IPR029063">
    <property type="entry name" value="SAM-dependent_MTases_sf"/>
</dbReference>
<name>Q6UQ57_9BACI</name>
<dbReference type="GO" id="GO:0006304">
    <property type="term" value="P:DNA modification"/>
    <property type="evidence" value="ECO:0007669"/>
    <property type="project" value="InterPro"/>
</dbReference>
<dbReference type="EMBL" id="AY364326">
    <property type="protein sequence ID" value="AAQ72370.1"/>
    <property type="molecule type" value="Genomic_DNA"/>
</dbReference>